<organism evidence="5 6">
    <name type="scientific">Terribacillus saccharophilus</name>
    <dbReference type="NCBI Taxonomy" id="361277"/>
    <lineage>
        <taxon>Bacteria</taxon>
        <taxon>Bacillati</taxon>
        <taxon>Bacillota</taxon>
        <taxon>Bacilli</taxon>
        <taxon>Bacillales</taxon>
        <taxon>Bacillaceae</taxon>
        <taxon>Terribacillus</taxon>
    </lineage>
</organism>
<sequence>MHMRIKLRELMEENWEAVHAYASLEQACRYQPWGPNTEAESKQFVEEVLQDAEEEPRKRYVYAIIFEEKMIGSAELRINSTQNQEGEIGYIIHPDFWNKGFATEAAKAVLSIGFRGFGLHRIYATCDPNNLASATVLEKIGMQKEGFIREHIRMKSSWRDSFLYSMLEQEHPQEW</sequence>
<proteinExistence type="inferred from homology"/>
<dbReference type="EMBL" id="NPBJ01000016">
    <property type="protein sequence ID" value="PAE00097.1"/>
    <property type="molecule type" value="Genomic_DNA"/>
</dbReference>
<comment type="caution">
    <text evidence="5">The sequence shown here is derived from an EMBL/GenBank/DDBJ whole genome shotgun (WGS) entry which is preliminary data.</text>
</comment>
<dbReference type="PANTHER" id="PTHR43792">
    <property type="entry name" value="GNAT FAMILY, PUTATIVE (AFU_ORTHOLOGUE AFUA_3G00765)-RELATED-RELATED"/>
    <property type="match status" value="1"/>
</dbReference>
<keyword evidence="6" id="KW-1185">Reference proteome</keyword>
<dbReference type="Pfam" id="PF13302">
    <property type="entry name" value="Acetyltransf_3"/>
    <property type="match status" value="1"/>
</dbReference>
<dbReference type="SUPFAM" id="SSF55729">
    <property type="entry name" value="Acyl-CoA N-acyltransferases (Nat)"/>
    <property type="match status" value="1"/>
</dbReference>
<dbReference type="Gene3D" id="3.40.630.30">
    <property type="match status" value="1"/>
</dbReference>
<reference evidence="5 6" key="1">
    <citation type="submission" date="2017-07" db="EMBL/GenBank/DDBJ databases">
        <title>Isolation and whole genome analysis of endospore-forming bacteria from heroin.</title>
        <authorList>
            <person name="Kalinowski J."/>
            <person name="Ahrens B."/>
            <person name="Al-Dilaimi A."/>
            <person name="Winkler A."/>
            <person name="Wibberg D."/>
            <person name="Schleenbecker U."/>
            <person name="Ruckert C."/>
            <person name="Wolfel R."/>
            <person name="Grass G."/>
        </authorList>
    </citation>
    <scope>NUCLEOTIDE SEQUENCE [LARGE SCALE GENOMIC DNA]</scope>
    <source>
        <strain evidence="5 6">7517-1</strain>
    </source>
</reference>
<dbReference type="PANTHER" id="PTHR43792:SF8">
    <property type="entry name" value="[RIBOSOMAL PROTEIN US5]-ALANINE N-ACETYLTRANSFERASE"/>
    <property type="match status" value="1"/>
</dbReference>
<dbReference type="Proteomes" id="UP000216852">
    <property type="component" value="Unassembled WGS sequence"/>
</dbReference>
<gene>
    <name evidence="5" type="ORF">CHH48_08825</name>
</gene>
<dbReference type="CDD" id="cd04301">
    <property type="entry name" value="NAT_SF"/>
    <property type="match status" value="1"/>
</dbReference>
<dbReference type="PROSITE" id="PS51186">
    <property type="entry name" value="GNAT"/>
    <property type="match status" value="1"/>
</dbReference>
<evidence type="ECO:0000256" key="1">
    <source>
        <dbReference type="ARBA" id="ARBA00022679"/>
    </source>
</evidence>
<protein>
    <submittedName>
        <fullName evidence="5">GNAT family N-acetyltransferase</fullName>
    </submittedName>
</protein>
<accession>A0ABX4GYZ8</accession>
<evidence type="ECO:0000256" key="2">
    <source>
        <dbReference type="ARBA" id="ARBA00023315"/>
    </source>
</evidence>
<name>A0ABX4GYZ8_9BACI</name>
<dbReference type="InterPro" id="IPR016181">
    <property type="entry name" value="Acyl_CoA_acyltransferase"/>
</dbReference>
<dbReference type="InterPro" id="IPR000182">
    <property type="entry name" value="GNAT_dom"/>
</dbReference>
<evidence type="ECO:0000259" key="4">
    <source>
        <dbReference type="PROSITE" id="PS51186"/>
    </source>
</evidence>
<evidence type="ECO:0000313" key="6">
    <source>
        <dbReference type="Proteomes" id="UP000216852"/>
    </source>
</evidence>
<evidence type="ECO:0000256" key="3">
    <source>
        <dbReference type="ARBA" id="ARBA00038502"/>
    </source>
</evidence>
<evidence type="ECO:0000313" key="5">
    <source>
        <dbReference type="EMBL" id="PAE00097.1"/>
    </source>
</evidence>
<feature type="domain" description="N-acetyltransferase" evidence="4">
    <location>
        <begin position="5"/>
        <end position="159"/>
    </location>
</feature>
<keyword evidence="1" id="KW-0808">Transferase</keyword>
<comment type="similarity">
    <text evidence="3">Belongs to the acetyltransferase family. RimJ subfamily.</text>
</comment>
<dbReference type="InterPro" id="IPR051531">
    <property type="entry name" value="N-acetyltransferase"/>
</dbReference>
<keyword evidence="2" id="KW-0012">Acyltransferase</keyword>